<organism evidence="2 3">
    <name type="scientific">Bacillus mesophilus</name>
    <dbReference type="NCBI Taxonomy" id="1808955"/>
    <lineage>
        <taxon>Bacteria</taxon>
        <taxon>Bacillati</taxon>
        <taxon>Bacillota</taxon>
        <taxon>Bacilli</taxon>
        <taxon>Bacillales</taxon>
        <taxon>Bacillaceae</taxon>
        <taxon>Bacillus</taxon>
    </lineage>
</organism>
<sequence length="123" mass="13160">MKSQKGAAMVELALCLPILVLLLFGIVDFGRIFHAYLTIDHSGREAAREASVGKDVTLAVNKAVDTSSGLLTSSDVSVTFDPDPSRGSYVKVVVSHSVNYLTPIIGGLVPPFNLIDETVMRVE</sequence>
<gene>
    <name evidence="2" type="ORF">G4D63_11265</name>
</gene>
<dbReference type="RefSeq" id="WP_163179756.1">
    <property type="nucleotide sequence ID" value="NZ_JAAIWM010000003.1"/>
</dbReference>
<reference evidence="2 3" key="1">
    <citation type="submission" date="2020-02" db="EMBL/GenBank/DDBJ databases">
        <title>Bacillus aquiflavi sp. nov., isolated from yellow water of strong flavor Chinese baijiu in Yibin region of China.</title>
        <authorList>
            <person name="Xie J."/>
        </authorList>
    </citation>
    <scope>NUCLEOTIDE SEQUENCE [LARGE SCALE GENOMIC DNA]</scope>
    <source>
        <strain evidence="2 3">SA4</strain>
    </source>
</reference>
<protein>
    <submittedName>
        <fullName evidence="2">Pilus assembly protein</fullName>
    </submittedName>
</protein>
<dbReference type="InterPro" id="IPR012495">
    <property type="entry name" value="TadE-like_dom"/>
</dbReference>
<comment type="caution">
    <text evidence="2">The sequence shown here is derived from an EMBL/GenBank/DDBJ whole genome shotgun (WGS) entry which is preliminary data.</text>
</comment>
<proteinExistence type="predicted"/>
<dbReference type="AlphaFoldDB" id="A0A6M0Q7J4"/>
<evidence type="ECO:0000313" key="3">
    <source>
        <dbReference type="Proteomes" id="UP000481043"/>
    </source>
</evidence>
<evidence type="ECO:0000313" key="2">
    <source>
        <dbReference type="EMBL" id="NEY72305.1"/>
    </source>
</evidence>
<dbReference type="EMBL" id="JAAIWM010000003">
    <property type="protein sequence ID" value="NEY72305.1"/>
    <property type="molecule type" value="Genomic_DNA"/>
</dbReference>
<evidence type="ECO:0000259" key="1">
    <source>
        <dbReference type="Pfam" id="PF07811"/>
    </source>
</evidence>
<name>A0A6M0Q7J4_9BACI</name>
<dbReference type="Proteomes" id="UP000481043">
    <property type="component" value="Unassembled WGS sequence"/>
</dbReference>
<feature type="domain" description="TadE-like" evidence="1">
    <location>
        <begin position="6"/>
        <end position="48"/>
    </location>
</feature>
<accession>A0A6M0Q7J4</accession>
<keyword evidence="3" id="KW-1185">Reference proteome</keyword>
<dbReference type="Pfam" id="PF07811">
    <property type="entry name" value="TadE"/>
    <property type="match status" value="1"/>
</dbReference>